<feature type="compositionally biased region" description="Low complexity" evidence="10">
    <location>
        <begin position="7"/>
        <end position="18"/>
    </location>
</feature>
<feature type="region of interest" description="Disordered" evidence="10">
    <location>
        <begin position="558"/>
        <end position="577"/>
    </location>
</feature>
<dbReference type="InterPro" id="IPR003661">
    <property type="entry name" value="HisK_dim/P_dom"/>
</dbReference>
<keyword evidence="6 11" id="KW-0812">Transmembrane</keyword>
<evidence type="ECO:0000256" key="3">
    <source>
        <dbReference type="ARBA" id="ARBA00012438"/>
    </source>
</evidence>
<dbReference type="PROSITE" id="PS50109">
    <property type="entry name" value="HIS_KIN"/>
    <property type="match status" value="1"/>
</dbReference>
<comment type="caution">
    <text evidence="14">The sequence shown here is derived from an EMBL/GenBank/DDBJ whole genome shotgun (WGS) entry which is preliminary data.</text>
</comment>
<dbReference type="EC" id="2.7.13.3" evidence="3"/>
<dbReference type="CDD" id="cd00082">
    <property type="entry name" value="HisKA"/>
    <property type="match status" value="1"/>
</dbReference>
<dbReference type="SUPFAM" id="SSF158472">
    <property type="entry name" value="HAMP domain-like"/>
    <property type="match status" value="1"/>
</dbReference>
<feature type="transmembrane region" description="Helical" evidence="11">
    <location>
        <begin position="72"/>
        <end position="96"/>
    </location>
</feature>
<dbReference type="Proteomes" id="UP001596972">
    <property type="component" value="Unassembled WGS sequence"/>
</dbReference>
<dbReference type="GO" id="GO:0005524">
    <property type="term" value="F:ATP binding"/>
    <property type="evidence" value="ECO:0007669"/>
    <property type="project" value="UniProtKB-KW"/>
</dbReference>
<reference evidence="15" key="1">
    <citation type="journal article" date="2019" name="Int. J. Syst. Evol. Microbiol.">
        <title>The Global Catalogue of Microorganisms (GCM) 10K type strain sequencing project: providing services to taxonomists for standard genome sequencing and annotation.</title>
        <authorList>
            <consortium name="The Broad Institute Genomics Platform"/>
            <consortium name="The Broad Institute Genome Sequencing Center for Infectious Disease"/>
            <person name="Wu L."/>
            <person name="Ma J."/>
        </authorList>
    </citation>
    <scope>NUCLEOTIDE SEQUENCE [LARGE SCALE GENOMIC DNA]</scope>
    <source>
        <strain evidence="15">JCM 31202</strain>
    </source>
</reference>
<keyword evidence="9" id="KW-0902">Two-component regulatory system</keyword>
<accession>A0ABW3ET51</accession>
<dbReference type="InterPro" id="IPR005467">
    <property type="entry name" value="His_kinase_dom"/>
</dbReference>
<evidence type="ECO:0000259" key="13">
    <source>
        <dbReference type="PROSITE" id="PS50885"/>
    </source>
</evidence>
<dbReference type="SMART" id="SM00387">
    <property type="entry name" value="HATPase_c"/>
    <property type="match status" value="1"/>
</dbReference>
<dbReference type="PROSITE" id="PS50885">
    <property type="entry name" value="HAMP"/>
    <property type="match status" value="1"/>
</dbReference>
<dbReference type="SMART" id="SM00304">
    <property type="entry name" value="HAMP"/>
    <property type="match status" value="1"/>
</dbReference>
<dbReference type="Pfam" id="PF00672">
    <property type="entry name" value="HAMP"/>
    <property type="match status" value="1"/>
</dbReference>
<feature type="transmembrane region" description="Helical" evidence="11">
    <location>
        <begin position="248"/>
        <end position="269"/>
    </location>
</feature>
<evidence type="ECO:0000256" key="8">
    <source>
        <dbReference type="ARBA" id="ARBA00022989"/>
    </source>
</evidence>
<dbReference type="PANTHER" id="PTHR43304:SF1">
    <property type="entry name" value="PAC DOMAIN-CONTAINING PROTEIN"/>
    <property type="match status" value="1"/>
</dbReference>
<dbReference type="Gene3D" id="3.30.565.10">
    <property type="entry name" value="Histidine kinase-like ATPase, C-terminal domain"/>
    <property type="match status" value="1"/>
</dbReference>
<comment type="subcellular location">
    <subcellularLocation>
        <location evidence="2">Cell membrane</location>
    </subcellularLocation>
</comment>
<organism evidence="14 15">
    <name type="scientific">Actinomadura sediminis</name>
    <dbReference type="NCBI Taxonomy" id="1038904"/>
    <lineage>
        <taxon>Bacteria</taxon>
        <taxon>Bacillati</taxon>
        <taxon>Actinomycetota</taxon>
        <taxon>Actinomycetes</taxon>
        <taxon>Streptosporangiales</taxon>
        <taxon>Thermomonosporaceae</taxon>
        <taxon>Actinomadura</taxon>
    </lineage>
</organism>
<evidence type="ECO:0000256" key="11">
    <source>
        <dbReference type="SAM" id="Phobius"/>
    </source>
</evidence>
<dbReference type="EMBL" id="JBHTJA010000035">
    <property type="protein sequence ID" value="MFD0902407.1"/>
    <property type="molecule type" value="Genomic_DNA"/>
</dbReference>
<evidence type="ECO:0000256" key="2">
    <source>
        <dbReference type="ARBA" id="ARBA00004236"/>
    </source>
</evidence>
<dbReference type="PRINTS" id="PR00344">
    <property type="entry name" value="BCTRLSENSOR"/>
</dbReference>
<evidence type="ECO:0000313" key="14">
    <source>
        <dbReference type="EMBL" id="MFD0902407.1"/>
    </source>
</evidence>
<dbReference type="InterPro" id="IPR036890">
    <property type="entry name" value="HATPase_C_sf"/>
</dbReference>
<keyword evidence="4" id="KW-0597">Phosphoprotein</keyword>
<evidence type="ECO:0000256" key="4">
    <source>
        <dbReference type="ARBA" id="ARBA00022553"/>
    </source>
</evidence>
<evidence type="ECO:0000256" key="6">
    <source>
        <dbReference type="ARBA" id="ARBA00022692"/>
    </source>
</evidence>
<keyword evidence="15" id="KW-1185">Reference proteome</keyword>
<name>A0ABW3ET51_9ACTN</name>
<feature type="domain" description="HAMP" evidence="13">
    <location>
        <begin position="271"/>
        <end position="323"/>
    </location>
</feature>
<dbReference type="InterPro" id="IPR004358">
    <property type="entry name" value="Sig_transdc_His_kin-like_C"/>
</dbReference>
<proteinExistence type="predicted"/>
<gene>
    <name evidence="14" type="ORF">ACFQ11_18555</name>
</gene>
<keyword evidence="5" id="KW-0808">Transferase</keyword>
<feature type="region of interest" description="Disordered" evidence="10">
    <location>
        <begin position="1"/>
        <end position="59"/>
    </location>
</feature>
<dbReference type="Gene3D" id="6.10.340.10">
    <property type="match status" value="1"/>
</dbReference>
<dbReference type="PANTHER" id="PTHR43304">
    <property type="entry name" value="PHYTOCHROME-LIKE PROTEIN CPH1"/>
    <property type="match status" value="1"/>
</dbReference>
<evidence type="ECO:0000256" key="1">
    <source>
        <dbReference type="ARBA" id="ARBA00000085"/>
    </source>
</evidence>
<dbReference type="SUPFAM" id="SSF55874">
    <property type="entry name" value="ATPase domain of HSP90 chaperone/DNA topoisomerase II/histidine kinase"/>
    <property type="match status" value="1"/>
</dbReference>
<keyword evidence="8 11" id="KW-1133">Transmembrane helix</keyword>
<keyword evidence="11" id="KW-0472">Membrane</keyword>
<dbReference type="InterPro" id="IPR052162">
    <property type="entry name" value="Sensor_kinase/Photoreceptor"/>
</dbReference>
<evidence type="ECO:0000313" key="15">
    <source>
        <dbReference type="Proteomes" id="UP001596972"/>
    </source>
</evidence>
<evidence type="ECO:0000256" key="10">
    <source>
        <dbReference type="SAM" id="MobiDB-lite"/>
    </source>
</evidence>
<dbReference type="Pfam" id="PF00512">
    <property type="entry name" value="HisKA"/>
    <property type="match status" value="1"/>
</dbReference>
<dbReference type="RefSeq" id="WP_378300158.1">
    <property type="nucleotide sequence ID" value="NZ_JBHTJA010000035.1"/>
</dbReference>
<dbReference type="Pfam" id="PF02518">
    <property type="entry name" value="HATPase_c"/>
    <property type="match status" value="1"/>
</dbReference>
<protein>
    <recommendedName>
        <fullName evidence="3">histidine kinase</fullName>
        <ecNumber evidence="3">2.7.13.3</ecNumber>
    </recommendedName>
</protein>
<keyword evidence="14" id="KW-0547">Nucleotide-binding</keyword>
<keyword evidence="14" id="KW-0067">ATP-binding</keyword>
<dbReference type="InterPro" id="IPR003660">
    <property type="entry name" value="HAMP_dom"/>
</dbReference>
<evidence type="ECO:0000259" key="12">
    <source>
        <dbReference type="PROSITE" id="PS50109"/>
    </source>
</evidence>
<evidence type="ECO:0000256" key="9">
    <source>
        <dbReference type="ARBA" id="ARBA00023012"/>
    </source>
</evidence>
<dbReference type="InterPro" id="IPR003594">
    <property type="entry name" value="HATPase_dom"/>
</dbReference>
<feature type="domain" description="Histidine kinase" evidence="12">
    <location>
        <begin position="352"/>
        <end position="570"/>
    </location>
</feature>
<keyword evidence="7" id="KW-0418">Kinase</keyword>
<dbReference type="SMART" id="SM00388">
    <property type="entry name" value="HisKA"/>
    <property type="match status" value="1"/>
</dbReference>
<evidence type="ECO:0000256" key="7">
    <source>
        <dbReference type="ARBA" id="ARBA00022777"/>
    </source>
</evidence>
<dbReference type="SUPFAM" id="SSF47384">
    <property type="entry name" value="Homodimeric domain of signal transducing histidine kinase"/>
    <property type="match status" value="1"/>
</dbReference>
<evidence type="ECO:0000256" key="5">
    <source>
        <dbReference type="ARBA" id="ARBA00022679"/>
    </source>
</evidence>
<dbReference type="Gene3D" id="1.10.287.130">
    <property type="match status" value="1"/>
</dbReference>
<sequence length="577" mass="62889">MTDRATNDTATNDTATNDTAKDDTAKDGTAPSPADGARDGAHGVEGFGPPVVLPDTEYPKPQGLSRVSLRNLYRTGALVLSLLLAGAFALAGAALYQNDRARDELVGKVSQGTLQQFEVTSSLNAQDTAIRSFAEDGGREALADFRAAVERETAAASRMRRLLTGVSGGEDVVALLDRTRAEAAAWRSGFAAPLIERGPGAGLSDAQQDRGRLLFDAVRTDVQRLQQAITKLYGDAVDRLDARGRATLWGTGFALGLVAVAVAAVAMLIRRTVLKPVSTMTDRVRAVAQGDFAHPLDVSGPAELHELAAIIDAMRRRIIDEWGTSVRAAGQLNEQAEELRRSNAELEQFAYVASHDLQEPLRKVASFCQMIERRYGDQLDDRGRQYIEFAVDGAKRMQALINDLLQFSRVGRITRVEDAVDLNEVARQAVSNLDALIEETGATVDVGDLPSVPGDRSQLTQLFQNLTGNAIKFARADVPPRVVLGAEHRDGEWEFHCSDNGIGVEPRYADRIFLIFQRLHQRDEYSGTGIGLALCKKIVEYHGGRIWLDTDARGDDDPGTTFRWTLPEGDSDDRRHD</sequence>
<dbReference type="InterPro" id="IPR036097">
    <property type="entry name" value="HisK_dim/P_sf"/>
</dbReference>
<comment type="catalytic activity">
    <reaction evidence="1">
        <text>ATP + protein L-histidine = ADP + protein N-phospho-L-histidine.</text>
        <dbReference type="EC" id="2.7.13.3"/>
    </reaction>
</comment>
<dbReference type="CDD" id="cd06225">
    <property type="entry name" value="HAMP"/>
    <property type="match status" value="1"/>
</dbReference>